<accession>A0A1E3V4R5</accession>
<dbReference type="FunFam" id="3.40.50.2300:FF:000121">
    <property type="entry name" value="Sensor histidine kinase RcsC"/>
    <property type="match status" value="1"/>
</dbReference>
<evidence type="ECO:0000256" key="5">
    <source>
        <dbReference type="ARBA" id="ARBA00022679"/>
    </source>
</evidence>
<proteinExistence type="predicted"/>
<evidence type="ECO:0000256" key="14">
    <source>
        <dbReference type="PROSITE-ProRule" id="PRU00169"/>
    </source>
</evidence>
<evidence type="ECO:0000313" key="18">
    <source>
        <dbReference type="Proteomes" id="UP000094342"/>
    </source>
</evidence>
<dbReference type="SMART" id="SM00044">
    <property type="entry name" value="CYCc"/>
    <property type="match status" value="1"/>
</dbReference>
<dbReference type="InterPro" id="IPR029787">
    <property type="entry name" value="Nucleotide_cyclase"/>
</dbReference>
<comment type="caution">
    <text evidence="17">The sequence shown here is derived from an EMBL/GenBank/DDBJ whole genome shotgun (WGS) entry which is preliminary data.</text>
</comment>
<evidence type="ECO:0000256" key="1">
    <source>
        <dbReference type="ARBA" id="ARBA00000085"/>
    </source>
</evidence>
<dbReference type="Pfam" id="PF00512">
    <property type="entry name" value="HisKA"/>
    <property type="match status" value="1"/>
</dbReference>
<evidence type="ECO:0000256" key="13">
    <source>
        <dbReference type="ARBA" id="ARBA00023239"/>
    </source>
</evidence>
<dbReference type="CDD" id="cd07302">
    <property type="entry name" value="CHD"/>
    <property type="match status" value="1"/>
</dbReference>
<keyword evidence="4 14" id="KW-0597">Phosphoprotein</keyword>
<comment type="subcellular location">
    <subcellularLocation>
        <location evidence="2">Membrane</location>
    </subcellularLocation>
</comment>
<evidence type="ECO:0000256" key="4">
    <source>
        <dbReference type="ARBA" id="ARBA00022553"/>
    </source>
</evidence>
<dbReference type="PROSITE" id="PS50110">
    <property type="entry name" value="RESPONSE_REGULATORY"/>
    <property type="match status" value="1"/>
</dbReference>
<dbReference type="SMART" id="SM00448">
    <property type="entry name" value="REC"/>
    <property type="match status" value="1"/>
</dbReference>
<gene>
    <name evidence="17" type="ORF">A8M32_24380</name>
</gene>
<dbReference type="GO" id="GO:0009190">
    <property type="term" value="P:cyclic nucleotide biosynthetic process"/>
    <property type="evidence" value="ECO:0007669"/>
    <property type="project" value="InterPro"/>
</dbReference>
<dbReference type="SUPFAM" id="SSF52172">
    <property type="entry name" value="CheY-like"/>
    <property type="match status" value="1"/>
</dbReference>
<keyword evidence="12" id="KW-0472">Membrane</keyword>
<dbReference type="InterPro" id="IPR011006">
    <property type="entry name" value="CheY-like_superfamily"/>
</dbReference>
<evidence type="ECO:0000259" key="16">
    <source>
        <dbReference type="PROSITE" id="PS50125"/>
    </source>
</evidence>
<keyword evidence="8" id="KW-0418">Kinase</keyword>
<keyword evidence="11" id="KW-0902">Two-component regulatory system</keyword>
<dbReference type="AlphaFoldDB" id="A0A1E3V4R5"/>
<dbReference type="CDD" id="cd00082">
    <property type="entry name" value="HisKA"/>
    <property type="match status" value="1"/>
</dbReference>
<evidence type="ECO:0000256" key="6">
    <source>
        <dbReference type="ARBA" id="ARBA00022692"/>
    </source>
</evidence>
<organism evidence="17 18">
    <name type="scientific">Sinorhizobium alkalisoli</name>
    <dbReference type="NCBI Taxonomy" id="1752398"/>
    <lineage>
        <taxon>Bacteria</taxon>
        <taxon>Pseudomonadati</taxon>
        <taxon>Pseudomonadota</taxon>
        <taxon>Alphaproteobacteria</taxon>
        <taxon>Hyphomicrobiales</taxon>
        <taxon>Rhizobiaceae</taxon>
        <taxon>Sinorhizobium/Ensifer group</taxon>
        <taxon>Sinorhizobium</taxon>
    </lineage>
</organism>
<evidence type="ECO:0000313" key="17">
    <source>
        <dbReference type="EMBL" id="ODR88614.1"/>
    </source>
</evidence>
<dbReference type="InterPro" id="IPR001789">
    <property type="entry name" value="Sig_transdc_resp-reg_receiver"/>
</dbReference>
<keyword evidence="13" id="KW-0456">Lyase</keyword>
<keyword evidence="10" id="KW-1133">Transmembrane helix</keyword>
<evidence type="ECO:0000256" key="12">
    <source>
        <dbReference type="ARBA" id="ARBA00023136"/>
    </source>
</evidence>
<protein>
    <recommendedName>
        <fullName evidence="3">histidine kinase</fullName>
        <ecNumber evidence="3">2.7.13.3</ecNumber>
    </recommendedName>
</protein>
<dbReference type="SUPFAM" id="SSF47384">
    <property type="entry name" value="Homodimeric domain of signal transducing histidine kinase"/>
    <property type="match status" value="1"/>
</dbReference>
<reference evidence="18" key="1">
    <citation type="submission" date="2016-05" db="EMBL/GenBank/DDBJ databases">
        <authorList>
            <person name="Li Y."/>
        </authorList>
    </citation>
    <scope>NUCLEOTIDE SEQUENCE [LARGE SCALE GENOMIC DNA]</scope>
    <source>
        <strain evidence="18">YIC4027</strain>
    </source>
</reference>
<evidence type="ECO:0000259" key="15">
    <source>
        <dbReference type="PROSITE" id="PS50110"/>
    </source>
</evidence>
<dbReference type="OrthoDB" id="315417at2"/>
<dbReference type="PANTHER" id="PTHR11920:SF335">
    <property type="entry name" value="GUANYLATE CYCLASE"/>
    <property type="match status" value="1"/>
</dbReference>
<keyword evidence="7" id="KW-0547">Nucleotide-binding</keyword>
<name>A0A1E3V4R5_9HYPH</name>
<dbReference type="SUPFAM" id="SSF55073">
    <property type="entry name" value="Nucleotide cyclase"/>
    <property type="match status" value="1"/>
</dbReference>
<evidence type="ECO:0000256" key="11">
    <source>
        <dbReference type="ARBA" id="ARBA00023012"/>
    </source>
</evidence>
<dbReference type="GO" id="GO:0016020">
    <property type="term" value="C:membrane"/>
    <property type="evidence" value="ECO:0007669"/>
    <property type="project" value="UniProtKB-SubCell"/>
</dbReference>
<keyword evidence="5" id="KW-0808">Transferase</keyword>
<dbReference type="SMART" id="SM00388">
    <property type="entry name" value="HisKA"/>
    <property type="match status" value="1"/>
</dbReference>
<evidence type="ECO:0000256" key="7">
    <source>
        <dbReference type="ARBA" id="ARBA00022741"/>
    </source>
</evidence>
<keyword evidence="9" id="KW-0067">ATP-binding</keyword>
<dbReference type="GO" id="GO:0000155">
    <property type="term" value="F:phosphorelay sensor kinase activity"/>
    <property type="evidence" value="ECO:0007669"/>
    <property type="project" value="InterPro"/>
</dbReference>
<feature type="domain" description="Response regulatory" evidence="15">
    <location>
        <begin position="180"/>
        <end position="296"/>
    </location>
</feature>
<dbReference type="Pfam" id="PF00072">
    <property type="entry name" value="Response_reg"/>
    <property type="match status" value="1"/>
</dbReference>
<dbReference type="Gene3D" id="1.10.287.130">
    <property type="match status" value="1"/>
</dbReference>
<keyword evidence="18" id="KW-1185">Reference proteome</keyword>
<dbReference type="GO" id="GO:0005524">
    <property type="term" value="F:ATP binding"/>
    <property type="evidence" value="ECO:0007669"/>
    <property type="project" value="UniProtKB-KW"/>
</dbReference>
<evidence type="ECO:0000256" key="3">
    <source>
        <dbReference type="ARBA" id="ARBA00012438"/>
    </source>
</evidence>
<evidence type="ECO:0000256" key="10">
    <source>
        <dbReference type="ARBA" id="ARBA00022989"/>
    </source>
</evidence>
<dbReference type="Proteomes" id="UP000094342">
    <property type="component" value="Unassembled WGS sequence"/>
</dbReference>
<dbReference type="EC" id="2.7.13.3" evidence="3"/>
<evidence type="ECO:0000256" key="8">
    <source>
        <dbReference type="ARBA" id="ARBA00022777"/>
    </source>
</evidence>
<dbReference type="InterPro" id="IPR036097">
    <property type="entry name" value="HisK_dim/P_sf"/>
</dbReference>
<dbReference type="Gene3D" id="3.40.50.2300">
    <property type="match status" value="1"/>
</dbReference>
<dbReference type="GO" id="GO:0004016">
    <property type="term" value="F:adenylate cyclase activity"/>
    <property type="evidence" value="ECO:0007669"/>
    <property type="project" value="UniProtKB-ARBA"/>
</dbReference>
<feature type="domain" description="Guanylate cyclase" evidence="16">
    <location>
        <begin position="350"/>
        <end position="476"/>
    </location>
</feature>
<dbReference type="PANTHER" id="PTHR11920">
    <property type="entry name" value="GUANYLYL CYCLASE"/>
    <property type="match status" value="1"/>
</dbReference>
<feature type="modified residue" description="4-aspartylphosphate" evidence="14">
    <location>
        <position position="229"/>
    </location>
</feature>
<dbReference type="EMBL" id="LYBW01000064">
    <property type="protein sequence ID" value="ODR88614.1"/>
    <property type="molecule type" value="Genomic_DNA"/>
</dbReference>
<dbReference type="InterPro" id="IPR003661">
    <property type="entry name" value="HisK_dim/P_dom"/>
</dbReference>
<dbReference type="InterPro" id="IPR050401">
    <property type="entry name" value="Cyclic_nucleotide_synthase"/>
</dbReference>
<dbReference type="InterPro" id="IPR001054">
    <property type="entry name" value="A/G_cyclase"/>
</dbReference>
<dbReference type="STRING" id="1752398.A8M32_24380"/>
<keyword evidence="6" id="KW-0812">Transmembrane</keyword>
<dbReference type="RefSeq" id="WP_069460998.1">
    <property type="nucleotide sequence ID" value="NZ_LYBW01000064.1"/>
</dbReference>
<dbReference type="Gene3D" id="3.30.70.1230">
    <property type="entry name" value="Nucleotide cyclase"/>
    <property type="match status" value="1"/>
</dbReference>
<dbReference type="Pfam" id="PF00211">
    <property type="entry name" value="Guanylate_cyc"/>
    <property type="match status" value="1"/>
</dbReference>
<comment type="catalytic activity">
    <reaction evidence="1">
        <text>ATP + protein L-histidine = ADP + protein N-phospho-L-histidine.</text>
        <dbReference type="EC" id="2.7.13.3"/>
    </reaction>
</comment>
<sequence length="520" mass="57587">MSIGNEFQRQAIAAHVEQRLAGPARAILGFQELLLEQARDCGLTRLLSDLERIGAAARQLNGLVDRLTDGKADGAEAGDPDAEARLRHDLRTPLNAIIGYSEMILEETGDLQPHTLKEDLAEMLSAAADLLKQVDALAGLSRGETIEEIEPEVRTEIDAAELERLLFKQQNDAWPAPTGTILVVDDVAGNRDLLSRRLRREGHRVVTAESGLAALARLSEDEFDLILLDILMPDMNGIEMLSRLKSENRWRHVPVIMISGLSEVAAVARCIEAGADDYLTKPFNPILLRARINATLEKKRWLDREHRYLEQIETEKSRADALIHAILPHQIVSRLHGGEEIIADRFDEVSILFADIVGFTPIAARLAPSDLVRRLDGMFSKFDLLTQEHRVEKIKTIGDAYMAACGIPEPSVDHADRIVALGKSMLESLETMAPDGDRFRIRIGVHSGPVVAGLIGRLRFVYDVWGETVNVASRLESQGVADHIQISEATRQALRGSWRLEPRSALNLKGVGAIETYLVR</sequence>
<evidence type="ECO:0000256" key="9">
    <source>
        <dbReference type="ARBA" id="ARBA00022840"/>
    </source>
</evidence>
<evidence type="ECO:0000256" key="2">
    <source>
        <dbReference type="ARBA" id="ARBA00004370"/>
    </source>
</evidence>
<dbReference type="PROSITE" id="PS50125">
    <property type="entry name" value="GUANYLATE_CYCLASE_2"/>
    <property type="match status" value="1"/>
</dbReference>